<feature type="region of interest" description="Disordered" evidence="1">
    <location>
        <begin position="58"/>
        <end position="151"/>
    </location>
</feature>
<dbReference type="Proteomes" id="UP001652640">
    <property type="component" value="Chromosome 22"/>
</dbReference>
<reference evidence="3" key="2">
    <citation type="submission" date="2025-08" db="UniProtKB">
        <authorList>
            <consortium name="RefSeq"/>
        </authorList>
    </citation>
    <scope>IDENTIFICATION</scope>
    <source>
        <tissue evidence="3">Tongue muscle</tissue>
    </source>
</reference>
<evidence type="ECO:0000313" key="3">
    <source>
        <dbReference type="RefSeq" id="XP_070309126.1"/>
    </source>
</evidence>
<evidence type="ECO:0000313" key="2">
    <source>
        <dbReference type="Proteomes" id="UP001652640"/>
    </source>
</evidence>
<protein>
    <submittedName>
        <fullName evidence="3">Uncharacterized protein</fullName>
    </submittedName>
</protein>
<keyword evidence="2" id="KW-1185">Reference proteome</keyword>
<organism evidence="2 3">
    <name type="scientific">Odocoileus virginianus</name>
    <name type="common">White-tailed deer</name>
    <dbReference type="NCBI Taxonomy" id="9874"/>
    <lineage>
        <taxon>Eukaryota</taxon>
        <taxon>Metazoa</taxon>
        <taxon>Chordata</taxon>
        <taxon>Craniata</taxon>
        <taxon>Vertebrata</taxon>
        <taxon>Euteleostomi</taxon>
        <taxon>Mammalia</taxon>
        <taxon>Eutheria</taxon>
        <taxon>Laurasiatheria</taxon>
        <taxon>Artiodactyla</taxon>
        <taxon>Ruminantia</taxon>
        <taxon>Pecora</taxon>
        <taxon>Cervidae</taxon>
        <taxon>Odocoileinae</taxon>
        <taxon>Odocoileus</taxon>
    </lineage>
</organism>
<name>A0ABM4H0N3_ODOVR</name>
<dbReference type="RefSeq" id="XP_070309126.1">
    <property type="nucleotide sequence ID" value="XM_070453025.1"/>
</dbReference>
<accession>A0ABM4H0N3</accession>
<dbReference type="GeneID" id="139030416"/>
<reference evidence="2" key="1">
    <citation type="journal article" date="2022" name="J. Hered.">
        <title>A De Novo Chromosome-Level Genome Assembly of the White-Tailed Deer, Odocoileus Virginianus.</title>
        <authorList>
            <person name="London E.W."/>
            <person name="Roca A.L."/>
            <person name="Novakofski J.E."/>
            <person name="Mateus-Pinilla N.E."/>
        </authorList>
    </citation>
    <scope>NUCLEOTIDE SEQUENCE [LARGE SCALE GENOMIC DNA]</scope>
</reference>
<gene>
    <name evidence="3" type="primary">LOC139030416</name>
</gene>
<evidence type="ECO:0000256" key="1">
    <source>
        <dbReference type="SAM" id="MobiDB-lite"/>
    </source>
</evidence>
<proteinExistence type="predicted"/>
<sequence length="266" mass="28687">MEFGSPVLLADYHLSHPTRVEREPNEKQCYDLKEPITLDTVTVLLAMIQSQRQLRGARVSQAGCRPSSRRQQAKPHFPSSKFGQRSEAGVRASSGRGIGRGSGPWARNPGTRTHTCPGAPPAALLTTPPTPAAPRECISGRASRGRPRAPLTLTLPRESESFWNLLAASAAATNSLPLPETVQTGTSGLRLEDRKEGSHHSRLTVRAWQGDGTGELPMCSEGAVLTECKGRTCRAGSLEHSRKGSNLVYPEQRSSASALLLSRCHI</sequence>